<organism evidence="1">
    <name type="scientific">marine sediment metagenome</name>
    <dbReference type="NCBI Taxonomy" id="412755"/>
    <lineage>
        <taxon>unclassified sequences</taxon>
        <taxon>metagenomes</taxon>
        <taxon>ecological metagenomes</taxon>
    </lineage>
</organism>
<dbReference type="EMBL" id="LAZR01000215">
    <property type="protein sequence ID" value="KKN81406.1"/>
    <property type="molecule type" value="Genomic_DNA"/>
</dbReference>
<reference evidence="1" key="1">
    <citation type="journal article" date="2015" name="Nature">
        <title>Complex archaea that bridge the gap between prokaryotes and eukaryotes.</title>
        <authorList>
            <person name="Spang A."/>
            <person name="Saw J.H."/>
            <person name="Jorgensen S.L."/>
            <person name="Zaremba-Niedzwiedzka K."/>
            <person name="Martijn J."/>
            <person name="Lind A.E."/>
            <person name="van Eijk R."/>
            <person name="Schleper C."/>
            <person name="Guy L."/>
            <person name="Ettema T.J."/>
        </authorList>
    </citation>
    <scope>NUCLEOTIDE SEQUENCE</scope>
</reference>
<sequence length="45" mass="5324">MTALVLAFIFGYVIGRGVQRAETLPKYELDTRRIRWHDQRAHLPK</sequence>
<accession>A0A0F9W6W4</accession>
<gene>
    <name evidence="1" type="ORF">LCGC14_0320190</name>
</gene>
<evidence type="ECO:0000313" key="1">
    <source>
        <dbReference type="EMBL" id="KKN81406.1"/>
    </source>
</evidence>
<dbReference type="AlphaFoldDB" id="A0A0F9W6W4"/>
<name>A0A0F9W6W4_9ZZZZ</name>
<comment type="caution">
    <text evidence="1">The sequence shown here is derived from an EMBL/GenBank/DDBJ whole genome shotgun (WGS) entry which is preliminary data.</text>
</comment>
<protein>
    <submittedName>
        <fullName evidence="1">Uncharacterized protein</fullName>
    </submittedName>
</protein>
<proteinExistence type="predicted"/>